<protein>
    <submittedName>
        <fullName evidence="2">Uncharacterized protein</fullName>
    </submittedName>
</protein>
<name>D7FXC4_ECTSI</name>
<dbReference type="AlphaFoldDB" id="D7FXC4"/>
<proteinExistence type="predicted"/>
<dbReference type="EMBL" id="FN649760">
    <property type="protein sequence ID" value="CBJ32261.1"/>
    <property type="molecule type" value="Genomic_DNA"/>
</dbReference>
<dbReference type="InParanoid" id="D7FXC4"/>
<reference evidence="2 3" key="1">
    <citation type="journal article" date="2010" name="Nature">
        <title>The Ectocarpus genome and the independent evolution of multicellularity in brown algae.</title>
        <authorList>
            <person name="Cock J.M."/>
            <person name="Sterck L."/>
            <person name="Rouze P."/>
            <person name="Scornet D."/>
            <person name="Allen A.E."/>
            <person name="Amoutzias G."/>
            <person name="Anthouard V."/>
            <person name="Artiguenave F."/>
            <person name="Aury J.M."/>
            <person name="Badger J.H."/>
            <person name="Beszteri B."/>
            <person name="Billiau K."/>
            <person name="Bonnet E."/>
            <person name="Bothwell J.H."/>
            <person name="Bowler C."/>
            <person name="Boyen C."/>
            <person name="Brownlee C."/>
            <person name="Carrano C.J."/>
            <person name="Charrier B."/>
            <person name="Cho G.Y."/>
            <person name="Coelho S.M."/>
            <person name="Collen J."/>
            <person name="Corre E."/>
            <person name="Da Silva C."/>
            <person name="Delage L."/>
            <person name="Delaroque N."/>
            <person name="Dittami S.M."/>
            <person name="Doulbeau S."/>
            <person name="Elias M."/>
            <person name="Farnham G."/>
            <person name="Gachon C.M."/>
            <person name="Gschloessl B."/>
            <person name="Heesch S."/>
            <person name="Jabbari K."/>
            <person name="Jubin C."/>
            <person name="Kawai H."/>
            <person name="Kimura K."/>
            <person name="Kloareg B."/>
            <person name="Kupper F.C."/>
            <person name="Lang D."/>
            <person name="Le Bail A."/>
            <person name="Leblanc C."/>
            <person name="Lerouge P."/>
            <person name="Lohr M."/>
            <person name="Lopez P.J."/>
            <person name="Martens C."/>
            <person name="Maumus F."/>
            <person name="Michel G."/>
            <person name="Miranda-Saavedra D."/>
            <person name="Morales J."/>
            <person name="Moreau H."/>
            <person name="Motomura T."/>
            <person name="Nagasato C."/>
            <person name="Napoli C.A."/>
            <person name="Nelson D.R."/>
            <person name="Nyvall-Collen P."/>
            <person name="Peters A.F."/>
            <person name="Pommier C."/>
            <person name="Potin P."/>
            <person name="Poulain J."/>
            <person name="Quesneville H."/>
            <person name="Read B."/>
            <person name="Rensing S.A."/>
            <person name="Ritter A."/>
            <person name="Rousvoal S."/>
            <person name="Samanta M."/>
            <person name="Samson G."/>
            <person name="Schroeder D.C."/>
            <person name="Segurens B."/>
            <person name="Strittmatter M."/>
            <person name="Tonon T."/>
            <person name="Tregear J.W."/>
            <person name="Valentin K."/>
            <person name="von Dassow P."/>
            <person name="Yamagishi T."/>
            <person name="Van de Peer Y."/>
            <person name="Wincker P."/>
        </authorList>
    </citation>
    <scope>NUCLEOTIDE SEQUENCE [LARGE SCALE GENOMIC DNA]</scope>
    <source>
        <strain evidence="3">Ec32 / CCAP1310/4</strain>
    </source>
</reference>
<dbReference type="Proteomes" id="UP000002630">
    <property type="component" value="Unassembled WGS sequence"/>
</dbReference>
<feature type="region of interest" description="Disordered" evidence="1">
    <location>
        <begin position="35"/>
        <end position="55"/>
    </location>
</feature>
<evidence type="ECO:0000313" key="3">
    <source>
        <dbReference type="Proteomes" id="UP000002630"/>
    </source>
</evidence>
<organism evidence="2 3">
    <name type="scientific">Ectocarpus siliculosus</name>
    <name type="common">Brown alga</name>
    <name type="synonym">Conferva siliculosa</name>
    <dbReference type="NCBI Taxonomy" id="2880"/>
    <lineage>
        <taxon>Eukaryota</taxon>
        <taxon>Sar</taxon>
        <taxon>Stramenopiles</taxon>
        <taxon>Ochrophyta</taxon>
        <taxon>PX clade</taxon>
        <taxon>Phaeophyceae</taxon>
        <taxon>Ectocarpales</taxon>
        <taxon>Ectocarpaceae</taxon>
        <taxon>Ectocarpus</taxon>
    </lineage>
</organism>
<accession>D7FXC4</accession>
<sequence length="120" mass="13802">MVKLTYSPTETMYADCLTKNLPKATFIRLLELSQSHGTRHEESKKALRDKSDKGKENYRAISVNESNVCDTASCVKTFFRRTKIFRAEFHSANYGAHVHTDEYSIHERQHHPAEQRDGGT</sequence>
<keyword evidence="3" id="KW-1185">Reference proteome</keyword>
<gene>
    <name evidence="2" type="ORF">Esi_0324_0019</name>
</gene>
<evidence type="ECO:0000256" key="1">
    <source>
        <dbReference type="SAM" id="MobiDB-lite"/>
    </source>
</evidence>
<evidence type="ECO:0000313" key="2">
    <source>
        <dbReference type="EMBL" id="CBJ32261.1"/>
    </source>
</evidence>
<feature type="compositionally biased region" description="Basic and acidic residues" evidence="1">
    <location>
        <begin position="38"/>
        <end position="55"/>
    </location>
</feature>